<dbReference type="PANTHER" id="PTHR43024">
    <property type="entry name" value="UDP-N-ACETYLMURAMOYL-TRIPEPTIDE--D-ALANYL-D-ALANINE LIGASE"/>
    <property type="match status" value="1"/>
</dbReference>
<evidence type="ECO:0000256" key="1">
    <source>
        <dbReference type="ARBA" id="ARBA00022490"/>
    </source>
</evidence>
<accession>A0A382EGJ5</accession>
<evidence type="ECO:0000256" key="2">
    <source>
        <dbReference type="ARBA" id="ARBA00022598"/>
    </source>
</evidence>
<keyword evidence="7" id="KW-0573">Peptidoglycan synthesis</keyword>
<dbReference type="InterPro" id="IPR000713">
    <property type="entry name" value="Mur_ligase_N"/>
</dbReference>
<dbReference type="EMBL" id="UINC01044391">
    <property type="protein sequence ID" value="SVB49790.1"/>
    <property type="molecule type" value="Genomic_DNA"/>
</dbReference>
<reference evidence="14" key="1">
    <citation type="submission" date="2018-05" db="EMBL/GenBank/DDBJ databases">
        <authorList>
            <person name="Lanie J.A."/>
            <person name="Ng W.-L."/>
            <person name="Kazmierczak K.M."/>
            <person name="Andrzejewski T.M."/>
            <person name="Davidsen T.M."/>
            <person name="Wayne K.J."/>
            <person name="Tettelin H."/>
            <person name="Glass J.I."/>
            <person name="Rusch D."/>
            <person name="Podicherti R."/>
            <person name="Tsui H.-C.T."/>
            <person name="Winkler M.E."/>
        </authorList>
    </citation>
    <scope>NUCLEOTIDE SEQUENCE</scope>
</reference>
<dbReference type="SUPFAM" id="SSF53244">
    <property type="entry name" value="MurD-like peptide ligases, peptide-binding domain"/>
    <property type="match status" value="1"/>
</dbReference>
<dbReference type="InterPro" id="IPR051046">
    <property type="entry name" value="MurCDEF_CellWall_CoF430Synth"/>
</dbReference>
<keyword evidence="8" id="KW-0131">Cell cycle</keyword>
<evidence type="ECO:0000256" key="10">
    <source>
        <dbReference type="ARBA" id="ARBA00031461"/>
    </source>
</evidence>
<keyword evidence="1" id="KW-0963">Cytoplasm</keyword>
<feature type="domain" description="Mur ligase central" evidence="13">
    <location>
        <begin position="102"/>
        <end position="278"/>
    </location>
</feature>
<protein>
    <recommendedName>
        <fullName evidence="10">UDP-MurNAc-pentapeptide synthetase</fullName>
    </recommendedName>
</protein>
<dbReference type="PANTHER" id="PTHR43024:SF1">
    <property type="entry name" value="UDP-N-ACETYLMURAMOYL-TRIPEPTIDE--D-ALANYL-D-ALANINE LIGASE"/>
    <property type="match status" value="1"/>
</dbReference>
<dbReference type="GO" id="GO:0009252">
    <property type="term" value="P:peptidoglycan biosynthetic process"/>
    <property type="evidence" value="ECO:0007669"/>
    <property type="project" value="UniProtKB-KW"/>
</dbReference>
<dbReference type="InterPro" id="IPR035911">
    <property type="entry name" value="MurE/MurF_N"/>
</dbReference>
<dbReference type="Gene3D" id="3.90.190.20">
    <property type="entry name" value="Mur ligase, C-terminal domain"/>
    <property type="match status" value="1"/>
</dbReference>
<proteinExistence type="inferred from homology"/>
<dbReference type="Pfam" id="PF02875">
    <property type="entry name" value="Mur_ligase_C"/>
    <property type="match status" value="1"/>
</dbReference>
<dbReference type="SUPFAM" id="SSF53623">
    <property type="entry name" value="MurD-like peptide ligases, catalytic domain"/>
    <property type="match status" value="1"/>
</dbReference>
<dbReference type="NCBIfam" id="TIGR01143">
    <property type="entry name" value="murF"/>
    <property type="match status" value="1"/>
</dbReference>
<keyword evidence="6" id="KW-0133">Cell shape</keyword>
<dbReference type="Pfam" id="PF08245">
    <property type="entry name" value="Mur_ligase_M"/>
    <property type="match status" value="1"/>
</dbReference>
<dbReference type="InterPro" id="IPR013221">
    <property type="entry name" value="Mur_ligase_cen"/>
</dbReference>
<evidence type="ECO:0000256" key="3">
    <source>
        <dbReference type="ARBA" id="ARBA00022618"/>
    </source>
</evidence>
<evidence type="ECO:0000256" key="8">
    <source>
        <dbReference type="ARBA" id="ARBA00023306"/>
    </source>
</evidence>
<evidence type="ECO:0000259" key="13">
    <source>
        <dbReference type="Pfam" id="PF08245"/>
    </source>
</evidence>
<gene>
    <name evidence="14" type="ORF">METZ01_LOCUS202644</name>
</gene>
<organism evidence="14">
    <name type="scientific">marine metagenome</name>
    <dbReference type="NCBI Taxonomy" id="408172"/>
    <lineage>
        <taxon>unclassified sequences</taxon>
        <taxon>metagenomes</taxon>
        <taxon>ecological metagenomes</taxon>
    </lineage>
</organism>
<dbReference type="GO" id="GO:0071555">
    <property type="term" value="P:cell wall organization"/>
    <property type="evidence" value="ECO:0007669"/>
    <property type="project" value="UniProtKB-KW"/>
</dbReference>
<dbReference type="InterPro" id="IPR036615">
    <property type="entry name" value="Mur_ligase_C_dom_sf"/>
</dbReference>
<evidence type="ECO:0000259" key="11">
    <source>
        <dbReference type="Pfam" id="PF01225"/>
    </source>
</evidence>
<sequence length="438" mass="47950">VGFAECFSDVSGIKVNPDIMGITIDSRDVKPGDLYIALSGLRTDGHNFVPDVELEGCSAALVSDVQKECKVIQQIRVDDPLTTIGQTASLWRENIDIPVFGITGTNGKTSTKELIKHVLNENMNVHATKGNYNTSIGVPLTLLTMTSSHEISILELGANQKGDIRYLCELTKPNHGLITNIAPAHLDGLGSVEEIAKEKGELFLSLNNGFAFVNKTDEKVSALPSSGEKISYGLTPTCDFPADIISENDGSLTLIIDSEEISTDSRNLTFLKNVIAAASVSITLGVEWDVFRERITTFDPPKGRCHVKQINSVTVIDDTYNANLESTIAALDYLMAFGGNGRKIFIFGDMFELGQDTELHHRKIGEKCKQSALDAVHLLGEKTLFTDMELNSSIKHRHYSSKKELITSLKDSFKEGDKILFKGSRGMAMETVIHGIFH</sequence>
<keyword evidence="3" id="KW-0132">Cell division</keyword>
<dbReference type="GO" id="GO:0047480">
    <property type="term" value="F:UDP-N-acetylmuramoyl-tripeptide-D-alanyl-D-alanine ligase activity"/>
    <property type="evidence" value="ECO:0007669"/>
    <property type="project" value="InterPro"/>
</dbReference>
<dbReference type="GO" id="GO:0008360">
    <property type="term" value="P:regulation of cell shape"/>
    <property type="evidence" value="ECO:0007669"/>
    <property type="project" value="UniProtKB-KW"/>
</dbReference>
<keyword evidence="5" id="KW-0067">ATP-binding</keyword>
<dbReference type="Gene3D" id="3.40.1190.10">
    <property type="entry name" value="Mur-like, catalytic domain"/>
    <property type="match status" value="1"/>
</dbReference>
<dbReference type="InterPro" id="IPR036565">
    <property type="entry name" value="Mur-like_cat_sf"/>
</dbReference>
<dbReference type="GO" id="GO:0005524">
    <property type="term" value="F:ATP binding"/>
    <property type="evidence" value="ECO:0007669"/>
    <property type="project" value="UniProtKB-KW"/>
</dbReference>
<evidence type="ECO:0000256" key="9">
    <source>
        <dbReference type="ARBA" id="ARBA00023316"/>
    </source>
</evidence>
<evidence type="ECO:0000259" key="12">
    <source>
        <dbReference type="Pfam" id="PF02875"/>
    </source>
</evidence>
<evidence type="ECO:0000256" key="5">
    <source>
        <dbReference type="ARBA" id="ARBA00022840"/>
    </source>
</evidence>
<feature type="domain" description="Mur ligase N-terminal catalytic" evidence="11">
    <location>
        <begin position="19"/>
        <end position="66"/>
    </location>
</feature>
<dbReference type="GO" id="GO:0051301">
    <property type="term" value="P:cell division"/>
    <property type="evidence" value="ECO:0007669"/>
    <property type="project" value="UniProtKB-KW"/>
</dbReference>
<dbReference type="AlphaFoldDB" id="A0A382EGJ5"/>
<dbReference type="Gene3D" id="3.40.1390.10">
    <property type="entry name" value="MurE/MurF, N-terminal domain"/>
    <property type="match status" value="1"/>
</dbReference>
<dbReference type="SUPFAM" id="SSF63418">
    <property type="entry name" value="MurE/MurF N-terminal domain"/>
    <property type="match status" value="1"/>
</dbReference>
<name>A0A382EGJ5_9ZZZZ</name>
<feature type="non-terminal residue" evidence="14">
    <location>
        <position position="1"/>
    </location>
</feature>
<keyword evidence="2" id="KW-0436">Ligase</keyword>
<keyword evidence="4" id="KW-0547">Nucleotide-binding</keyword>
<feature type="domain" description="Mur ligase C-terminal" evidence="12">
    <location>
        <begin position="303"/>
        <end position="425"/>
    </location>
</feature>
<dbReference type="InterPro" id="IPR004101">
    <property type="entry name" value="Mur_ligase_C"/>
</dbReference>
<dbReference type="Pfam" id="PF01225">
    <property type="entry name" value="Mur_ligase"/>
    <property type="match status" value="1"/>
</dbReference>
<evidence type="ECO:0000256" key="4">
    <source>
        <dbReference type="ARBA" id="ARBA00022741"/>
    </source>
</evidence>
<evidence type="ECO:0000313" key="14">
    <source>
        <dbReference type="EMBL" id="SVB49790.1"/>
    </source>
</evidence>
<evidence type="ECO:0000256" key="6">
    <source>
        <dbReference type="ARBA" id="ARBA00022960"/>
    </source>
</evidence>
<dbReference type="InterPro" id="IPR005863">
    <property type="entry name" value="UDP-N-AcMur_synth"/>
</dbReference>
<keyword evidence="9" id="KW-0961">Cell wall biogenesis/degradation</keyword>
<dbReference type="HAMAP" id="MF_02019">
    <property type="entry name" value="MurF"/>
    <property type="match status" value="1"/>
</dbReference>
<evidence type="ECO:0000256" key="7">
    <source>
        <dbReference type="ARBA" id="ARBA00022984"/>
    </source>
</evidence>